<comment type="caution">
    <text evidence="2">The sequence shown here is derived from an EMBL/GenBank/DDBJ whole genome shotgun (WGS) entry which is preliminary data.</text>
</comment>
<accession>A0A645FVD4</accession>
<feature type="region of interest" description="Disordered" evidence="1">
    <location>
        <begin position="210"/>
        <end position="229"/>
    </location>
</feature>
<evidence type="ECO:0000256" key="1">
    <source>
        <dbReference type="SAM" id="MobiDB-lite"/>
    </source>
</evidence>
<sequence>MAVSGVKHGALHRHGQIQGVSRAGVAAVHVPALVEGGQRGDRLQLRRGGDGPHKRLPREVHLRVAVAEEAAVRLPVVDPDLLLQRRVQQLCGTRSHQTAEFLDIAADGPVPVGLDIQNIHRQRVSRLRALDVEGAGLGIQVPGHVIAGHAVLAVDLPFAEVLGMDQDLLVLGHPDNGLQIFAEHIGKAAVLSDFNHIGFLLITPSNIVSGSPRSGHPRRSDPPQCSLCP</sequence>
<proteinExistence type="predicted"/>
<dbReference type="EMBL" id="VSSQ01065825">
    <property type="protein sequence ID" value="MPN18481.1"/>
    <property type="molecule type" value="Genomic_DNA"/>
</dbReference>
<protein>
    <submittedName>
        <fullName evidence="2">Uncharacterized protein</fullName>
    </submittedName>
</protein>
<organism evidence="2">
    <name type="scientific">bioreactor metagenome</name>
    <dbReference type="NCBI Taxonomy" id="1076179"/>
    <lineage>
        <taxon>unclassified sequences</taxon>
        <taxon>metagenomes</taxon>
        <taxon>ecological metagenomes</taxon>
    </lineage>
</organism>
<reference evidence="2" key="1">
    <citation type="submission" date="2019-08" db="EMBL/GenBank/DDBJ databases">
        <authorList>
            <person name="Kucharzyk K."/>
            <person name="Murdoch R.W."/>
            <person name="Higgins S."/>
            <person name="Loffler F."/>
        </authorList>
    </citation>
    <scope>NUCLEOTIDE SEQUENCE</scope>
</reference>
<evidence type="ECO:0000313" key="2">
    <source>
        <dbReference type="EMBL" id="MPN18481.1"/>
    </source>
</evidence>
<name>A0A645FVD4_9ZZZZ</name>
<gene>
    <name evidence="2" type="ORF">SDC9_165841</name>
</gene>
<dbReference type="AlphaFoldDB" id="A0A645FVD4"/>